<dbReference type="Proteomes" id="UP000592294">
    <property type="component" value="Unassembled WGS sequence"/>
</dbReference>
<evidence type="ECO:0000313" key="4">
    <source>
        <dbReference type="EMBL" id="NVZ07929.1"/>
    </source>
</evidence>
<accession>A0A850R058</accession>
<proteinExistence type="predicted"/>
<feature type="region of interest" description="Disordered" evidence="1">
    <location>
        <begin position="601"/>
        <end position="620"/>
    </location>
</feature>
<reference evidence="4 5" key="1">
    <citation type="submission" date="2020-06" db="EMBL/GenBank/DDBJ databases">
        <title>Whole-genome sequence of Allochromatium humboldtianum DSM 21881, type strain.</title>
        <authorList>
            <person name="Kyndt J.A."/>
            <person name="Meyer T.E."/>
        </authorList>
    </citation>
    <scope>NUCLEOTIDE SEQUENCE [LARGE SCALE GENOMIC DNA]</scope>
    <source>
        <strain evidence="4 5">DSM 21881</strain>
    </source>
</reference>
<comment type="caution">
    <text evidence="4">The sequence shown here is derived from an EMBL/GenBank/DDBJ whole genome shotgun (WGS) entry which is preliminary data.</text>
</comment>
<name>A0A850R058_9GAMM</name>
<evidence type="ECO:0000256" key="2">
    <source>
        <dbReference type="SAM" id="Phobius"/>
    </source>
</evidence>
<gene>
    <name evidence="4" type="ORF">HW932_01465</name>
</gene>
<dbReference type="InterPro" id="IPR036465">
    <property type="entry name" value="vWFA_dom_sf"/>
</dbReference>
<dbReference type="SMART" id="SM00327">
    <property type="entry name" value="VWA"/>
    <property type="match status" value="1"/>
</dbReference>
<keyword evidence="2" id="KW-0812">Transmembrane</keyword>
<feature type="transmembrane region" description="Helical" evidence="2">
    <location>
        <begin position="569"/>
        <end position="593"/>
    </location>
</feature>
<keyword evidence="2" id="KW-0472">Membrane</keyword>
<protein>
    <submittedName>
        <fullName evidence="4">VWA domain-containing protein</fullName>
    </submittedName>
</protein>
<dbReference type="Gene3D" id="3.40.50.410">
    <property type="entry name" value="von Willebrand factor, type A domain"/>
    <property type="match status" value="1"/>
</dbReference>
<organism evidence="4 5">
    <name type="scientific">Allochromatium humboldtianum</name>
    <dbReference type="NCBI Taxonomy" id="504901"/>
    <lineage>
        <taxon>Bacteria</taxon>
        <taxon>Pseudomonadati</taxon>
        <taxon>Pseudomonadota</taxon>
        <taxon>Gammaproteobacteria</taxon>
        <taxon>Chromatiales</taxon>
        <taxon>Chromatiaceae</taxon>
        <taxon>Allochromatium</taxon>
    </lineage>
</organism>
<dbReference type="AlphaFoldDB" id="A0A850R058"/>
<feature type="compositionally biased region" description="Polar residues" evidence="1">
    <location>
        <begin position="601"/>
        <end position="612"/>
    </location>
</feature>
<dbReference type="CDD" id="cd00198">
    <property type="entry name" value="vWFA"/>
    <property type="match status" value="1"/>
</dbReference>
<feature type="region of interest" description="Disordered" evidence="1">
    <location>
        <begin position="357"/>
        <end position="376"/>
    </location>
</feature>
<dbReference type="PROSITE" id="PS50234">
    <property type="entry name" value="VWFA"/>
    <property type="match status" value="1"/>
</dbReference>
<sequence>MASLRRARLLASIVLLWLIAVQAPLAAPADVRLLIDVSGSMRQNDPRNLRAPALQLVNELIPAGAVAGVWLFAEQTEALIAPAPVDDAWKKRLGGRLARIHSRGLFTDIERAIRTATEDWSKTPPEGERHLILFTDGLVDVSKDASESAASRERILSEQLEALKSQGVKVHAIGLSDQIDEPLMRLLATQTGGWLEVAQDAETLQRLFLRVLEQSAPPTTVPIQGNRFEIDDQVSEFTVLAFRPEGGQSQLTDPDGTRIRADQLAPGVKWRAEVGYDLVTLSNPKPGQWRIRGVEDPDNRVVIVTDMGIEVAPVPNTVGLGELPKLESWLTDHGQPVERAELLQVSASKVVVTPESVEPAPVPAPGQVSGAAPPAVEEGMTPPAVEEGMAPPSVPRGEQVMAVDPATKRFTTSLQTRTLTPGVYRLDFVIDGGTFQRQLTRRLKIKGAPLTVDYEGQRPSETEPFAALMIRLTAEPDLVEQTSLSGYLLARGPENWTEVVEIPKGKRFPLTVKIPIQRPGEYRISSHFMGRTLTGDLAEIQPEPGVLTLDFEAPPDETAAETAAEPVSWLWLAVYVLGGNVLLGGLLALTWWLMTRSRSSRNTAGKTASGKTGSAKRTRA</sequence>
<dbReference type="SUPFAM" id="SSF53300">
    <property type="entry name" value="vWA-like"/>
    <property type="match status" value="1"/>
</dbReference>
<keyword evidence="2" id="KW-1133">Transmembrane helix</keyword>
<feature type="domain" description="VWFA" evidence="3">
    <location>
        <begin position="30"/>
        <end position="211"/>
    </location>
</feature>
<evidence type="ECO:0000313" key="5">
    <source>
        <dbReference type="Proteomes" id="UP000592294"/>
    </source>
</evidence>
<keyword evidence="5" id="KW-1185">Reference proteome</keyword>
<evidence type="ECO:0000259" key="3">
    <source>
        <dbReference type="PROSITE" id="PS50234"/>
    </source>
</evidence>
<dbReference type="InterPro" id="IPR002035">
    <property type="entry name" value="VWF_A"/>
</dbReference>
<dbReference type="Pfam" id="PF00092">
    <property type="entry name" value="VWA"/>
    <property type="match status" value="1"/>
</dbReference>
<evidence type="ECO:0000256" key="1">
    <source>
        <dbReference type="SAM" id="MobiDB-lite"/>
    </source>
</evidence>
<dbReference type="EMBL" id="JABZEO010000001">
    <property type="protein sequence ID" value="NVZ07929.1"/>
    <property type="molecule type" value="Genomic_DNA"/>
</dbReference>
<dbReference type="RefSeq" id="WP_176974724.1">
    <property type="nucleotide sequence ID" value="NZ_JABZEO010000001.1"/>
</dbReference>